<evidence type="ECO:0000256" key="2">
    <source>
        <dbReference type="ARBA" id="ARBA00022729"/>
    </source>
</evidence>
<dbReference type="Pfam" id="PF00722">
    <property type="entry name" value="Glyco_hydro_16"/>
    <property type="match status" value="1"/>
</dbReference>
<sequence>MTHTMTLPTHGQGHSSSWNHSGNRRSRRWMQSLAAVAFGVASLVGLAEQAQAQTWQLVWQDEFTNGISSNWKFEIGNGQSGWGNNELQYYRRENATVENGNLVITAKREDFGGYRYTSARMITQGLANFRYGKVEARMRLPSRNGLWPAFWMLGSNLGSVGWPASGEIDIMEQINTDPAVYGTVHWQGPDGGHASYGGNVKVDATAYHVYAVEWDPNYIRWFVDGRQFHVVDITNSVNSTEEFQRDFFLLLNMAVGGNWPGFNVDESALPAKMFVDYVRVYKAASATAFNSWVARAPAGLTIRHQASRGRVDQPGSINPAGDGNWKMVTGLAGSGVSFQSQNYPNSYLRQRNGEAWLDQNDGSTQFRQEATFLQAPGLVDGSGVSFQSFTQRDRWLRHRNSLLYVEQINDALARSDATFSSANALTGAATGFSTTLAADGYAQMQGMQLEPSTEGGQNLGWIEANDWVVWNLNLPENGTYTVEYRVASQSGGGTLQLEKAGGSPIYGSLAVPSTGGWQNWTTVSHRVQLNAGQQQIAVKALGSGWNLRYVRVTKS</sequence>
<dbReference type="Gene3D" id="2.60.120.200">
    <property type="match status" value="1"/>
</dbReference>
<dbReference type="InterPro" id="IPR006584">
    <property type="entry name" value="Cellulose-bd_IV"/>
</dbReference>
<dbReference type="Pfam" id="PF03422">
    <property type="entry name" value="CBM_6"/>
    <property type="match status" value="1"/>
</dbReference>
<dbReference type="CDD" id="cd08023">
    <property type="entry name" value="GH16_laminarinase_like"/>
    <property type="match status" value="1"/>
</dbReference>
<evidence type="ECO:0000313" key="7">
    <source>
        <dbReference type="Proteomes" id="UP001064933"/>
    </source>
</evidence>
<accession>A0ABY6AUQ2</accession>
<dbReference type="PANTHER" id="PTHR10963:SF55">
    <property type="entry name" value="GLYCOSIDE HYDROLASE FAMILY 16 PROTEIN"/>
    <property type="match status" value="1"/>
</dbReference>
<evidence type="ECO:0000259" key="5">
    <source>
        <dbReference type="PROSITE" id="PS51762"/>
    </source>
</evidence>
<evidence type="ECO:0000256" key="1">
    <source>
        <dbReference type="ARBA" id="ARBA00006865"/>
    </source>
</evidence>
<dbReference type="InterPro" id="IPR036195">
    <property type="entry name" value="AbfB_ABD_sf"/>
</dbReference>
<protein>
    <submittedName>
        <fullName evidence="6">Family 16 glycosylhydrolase</fullName>
    </submittedName>
</protein>
<dbReference type="SMART" id="SM00606">
    <property type="entry name" value="CBD_IV"/>
    <property type="match status" value="1"/>
</dbReference>
<dbReference type="CDD" id="cd23399">
    <property type="entry name" value="beta-trefoil_ABD_ABFB"/>
    <property type="match status" value="1"/>
</dbReference>
<dbReference type="InterPro" id="IPR007934">
    <property type="entry name" value="AbfB_ABD"/>
</dbReference>
<dbReference type="RefSeq" id="WP_261755763.1">
    <property type="nucleotide sequence ID" value="NZ_CP104562.2"/>
</dbReference>
<dbReference type="Proteomes" id="UP001064933">
    <property type="component" value="Chromosome"/>
</dbReference>
<dbReference type="InterPro" id="IPR050546">
    <property type="entry name" value="Glycosyl_Hydrlase_16"/>
</dbReference>
<dbReference type="PROSITE" id="PS51762">
    <property type="entry name" value="GH16_2"/>
    <property type="match status" value="1"/>
</dbReference>
<feature type="domain" description="GH16" evidence="5">
    <location>
        <begin position="16"/>
        <end position="286"/>
    </location>
</feature>
<dbReference type="Pfam" id="PF05270">
    <property type="entry name" value="AbfB"/>
    <property type="match status" value="1"/>
</dbReference>
<feature type="region of interest" description="Disordered" evidence="3">
    <location>
        <begin position="1"/>
        <end position="23"/>
    </location>
</feature>
<dbReference type="Gene3D" id="2.80.10.50">
    <property type="match status" value="1"/>
</dbReference>
<organism evidence="6 7">
    <name type="scientific">Roseateles amylovorans</name>
    <dbReference type="NCBI Taxonomy" id="2978473"/>
    <lineage>
        <taxon>Bacteria</taxon>
        <taxon>Pseudomonadati</taxon>
        <taxon>Pseudomonadota</taxon>
        <taxon>Betaproteobacteria</taxon>
        <taxon>Burkholderiales</taxon>
        <taxon>Sphaerotilaceae</taxon>
        <taxon>Roseateles</taxon>
    </lineage>
</organism>
<keyword evidence="7" id="KW-1185">Reference proteome</keyword>
<dbReference type="SUPFAM" id="SSF49899">
    <property type="entry name" value="Concanavalin A-like lectins/glucanases"/>
    <property type="match status" value="1"/>
</dbReference>
<dbReference type="CDD" id="cd04080">
    <property type="entry name" value="CBM6_cellulase-like"/>
    <property type="match status" value="1"/>
</dbReference>
<dbReference type="InterPro" id="IPR000757">
    <property type="entry name" value="Beta-glucanase-like"/>
</dbReference>
<evidence type="ECO:0000256" key="3">
    <source>
        <dbReference type="SAM" id="MobiDB-lite"/>
    </source>
</evidence>
<comment type="similarity">
    <text evidence="1">Belongs to the glycosyl hydrolase 16 family.</text>
</comment>
<proteinExistence type="inferred from homology"/>
<dbReference type="EMBL" id="CP104562">
    <property type="protein sequence ID" value="UXH76033.1"/>
    <property type="molecule type" value="Genomic_DNA"/>
</dbReference>
<dbReference type="PANTHER" id="PTHR10963">
    <property type="entry name" value="GLYCOSYL HYDROLASE-RELATED"/>
    <property type="match status" value="1"/>
</dbReference>
<feature type="compositionally biased region" description="Polar residues" evidence="3">
    <location>
        <begin position="1"/>
        <end position="21"/>
    </location>
</feature>
<evidence type="ECO:0000313" key="6">
    <source>
        <dbReference type="EMBL" id="UXH76033.1"/>
    </source>
</evidence>
<reference evidence="6" key="1">
    <citation type="submission" date="2022-10" db="EMBL/GenBank/DDBJ databases">
        <title>Characterization and whole genome sequencing of a new Roseateles species, isolated from fresh water.</title>
        <authorList>
            <person name="Guliayeva D.Y."/>
            <person name="Akhremchuk A.E."/>
            <person name="Sikolenko M.A."/>
            <person name="Valentovich L.N."/>
            <person name="Sidarenka A.V."/>
        </authorList>
    </citation>
    <scope>NUCLEOTIDE SEQUENCE</scope>
    <source>
        <strain evidence="6">BIM B-1768</strain>
    </source>
</reference>
<dbReference type="Gene3D" id="2.60.120.260">
    <property type="entry name" value="Galactose-binding domain-like"/>
    <property type="match status" value="1"/>
</dbReference>
<dbReference type="PROSITE" id="PS51175">
    <property type="entry name" value="CBM6"/>
    <property type="match status" value="1"/>
</dbReference>
<evidence type="ECO:0000259" key="4">
    <source>
        <dbReference type="PROSITE" id="PS51175"/>
    </source>
</evidence>
<gene>
    <name evidence="6" type="ORF">N4261_13190</name>
</gene>
<keyword evidence="2" id="KW-0732">Signal</keyword>
<dbReference type="InterPro" id="IPR008979">
    <property type="entry name" value="Galactose-bd-like_sf"/>
</dbReference>
<dbReference type="InterPro" id="IPR013320">
    <property type="entry name" value="ConA-like_dom_sf"/>
</dbReference>
<dbReference type="InterPro" id="IPR005084">
    <property type="entry name" value="CBM6"/>
</dbReference>
<dbReference type="SUPFAM" id="SSF110221">
    <property type="entry name" value="AbfB domain"/>
    <property type="match status" value="1"/>
</dbReference>
<dbReference type="SUPFAM" id="SSF49785">
    <property type="entry name" value="Galactose-binding domain-like"/>
    <property type="match status" value="1"/>
</dbReference>
<name>A0ABY6AUQ2_9BURK</name>
<feature type="domain" description="CBM6" evidence="4">
    <location>
        <begin position="434"/>
        <end position="553"/>
    </location>
</feature>